<evidence type="ECO:0000313" key="3">
    <source>
        <dbReference type="Proteomes" id="UP001183817"/>
    </source>
</evidence>
<feature type="region of interest" description="Disordered" evidence="1">
    <location>
        <begin position="134"/>
        <end position="213"/>
    </location>
</feature>
<feature type="region of interest" description="Disordered" evidence="1">
    <location>
        <begin position="1"/>
        <end position="20"/>
    </location>
</feature>
<protein>
    <submittedName>
        <fullName evidence="2">Gas vesicle protein</fullName>
    </submittedName>
</protein>
<feature type="compositionally biased region" description="Basic and acidic residues" evidence="1">
    <location>
        <begin position="38"/>
        <end position="52"/>
    </location>
</feature>
<keyword evidence="3" id="KW-1185">Reference proteome</keyword>
<evidence type="ECO:0000256" key="1">
    <source>
        <dbReference type="SAM" id="MobiDB-lite"/>
    </source>
</evidence>
<gene>
    <name evidence="2" type="ORF">J2S64_000009</name>
</gene>
<dbReference type="InterPro" id="IPR022062">
    <property type="entry name" value="DUF3618"/>
</dbReference>
<comment type="caution">
    <text evidence="2">The sequence shown here is derived from an EMBL/GenBank/DDBJ whole genome shotgun (WGS) entry which is preliminary data.</text>
</comment>
<dbReference type="RefSeq" id="WP_264269741.1">
    <property type="nucleotide sequence ID" value="NZ_BAAAWO010000001.1"/>
</dbReference>
<sequence length="213" mass="22195">MSREPEEIRDDIERTRGNLSEDVDAIADKVSPSSIAHRQSERIKGSVRRAKDAVMGSVETAGEDASGMLHNAPDTMVSKTRGNPLAAGLIAFGAGLLVSSLIPGSDQEREMVHTLKEKAEPLTDELSAAAKTIAEDMKEPATEAVENLKSSARESADTLRTETADEASHLKDHAGGAAANVSDSGGTTGATPRTTTDGGAAFPDPPRTSGGFQ</sequence>
<accession>A0ABU2BCI1</accession>
<organism evidence="2 3">
    <name type="scientific">Paeniglutamicibacter sulfureus</name>
    <dbReference type="NCBI Taxonomy" id="43666"/>
    <lineage>
        <taxon>Bacteria</taxon>
        <taxon>Bacillati</taxon>
        <taxon>Actinomycetota</taxon>
        <taxon>Actinomycetes</taxon>
        <taxon>Micrococcales</taxon>
        <taxon>Micrococcaceae</taxon>
        <taxon>Paeniglutamicibacter</taxon>
    </lineage>
</organism>
<proteinExistence type="predicted"/>
<dbReference type="Proteomes" id="UP001183817">
    <property type="component" value="Unassembled WGS sequence"/>
</dbReference>
<feature type="compositionally biased region" description="Low complexity" evidence="1">
    <location>
        <begin position="189"/>
        <end position="201"/>
    </location>
</feature>
<feature type="compositionally biased region" description="Basic and acidic residues" evidence="1">
    <location>
        <begin position="1"/>
        <end position="16"/>
    </location>
</feature>
<name>A0ABU2BCI1_9MICC</name>
<reference evidence="2 3" key="1">
    <citation type="submission" date="2023-07" db="EMBL/GenBank/DDBJ databases">
        <title>Sequencing the genomes of 1000 actinobacteria strains.</title>
        <authorList>
            <person name="Klenk H.-P."/>
        </authorList>
    </citation>
    <scope>NUCLEOTIDE SEQUENCE [LARGE SCALE GENOMIC DNA]</scope>
    <source>
        <strain evidence="2 3">DSM 20167</strain>
    </source>
</reference>
<dbReference type="EMBL" id="JAVDYI010000001">
    <property type="protein sequence ID" value="MDR7356318.1"/>
    <property type="molecule type" value="Genomic_DNA"/>
</dbReference>
<evidence type="ECO:0000313" key="2">
    <source>
        <dbReference type="EMBL" id="MDR7356318.1"/>
    </source>
</evidence>
<feature type="region of interest" description="Disordered" evidence="1">
    <location>
        <begin position="33"/>
        <end position="55"/>
    </location>
</feature>
<dbReference type="Pfam" id="PF12277">
    <property type="entry name" value="DUF3618"/>
    <property type="match status" value="1"/>
</dbReference>
<feature type="compositionally biased region" description="Basic and acidic residues" evidence="1">
    <location>
        <begin position="151"/>
        <end position="174"/>
    </location>
</feature>
<dbReference type="Gene3D" id="1.20.120.20">
    <property type="entry name" value="Apolipoprotein"/>
    <property type="match status" value="1"/>
</dbReference>
<dbReference type="SUPFAM" id="SSF58113">
    <property type="entry name" value="Apolipoprotein A-I"/>
    <property type="match status" value="1"/>
</dbReference>